<dbReference type="Pfam" id="PF00571">
    <property type="entry name" value="CBS"/>
    <property type="match status" value="2"/>
</dbReference>
<organism evidence="4 5">
    <name type="scientific">Microvirga aerilata</name>
    <dbReference type="NCBI Taxonomy" id="670292"/>
    <lineage>
        <taxon>Bacteria</taxon>
        <taxon>Pseudomonadati</taxon>
        <taxon>Pseudomonadota</taxon>
        <taxon>Alphaproteobacteria</taxon>
        <taxon>Hyphomicrobiales</taxon>
        <taxon>Methylobacteriaceae</taxon>
        <taxon>Microvirga</taxon>
    </lineage>
</organism>
<keyword evidence="2" id="KW-0129">CBS domain</keyword>
<protein>
    <submittedName>
        <fullName evidence="4">CBS domain-containing protein</fullName>
    </submittedName>
</protein>
<accession>A0A937D1T9</accession>
<dbReference type="PROSITE" id="PS51371">
    <property type="entry name" value="CBS"/>
    <property type="match status" value="2"/>
</dbReference>
<dbReference type="InterPro" id="IPR000644">
    <property type="entry name" value="CBS_dom"/>
</dbReference>
<dbReference type="CDD" id="cd04622">
    <property type="entry name" value="CBS_pair_HRP1_like"/>
    <property type="match status" value="1"/>
</dbReference>
<dbReference type="SUPFAM" id="SSF54631">
    <property type="entry name" value="CBS-domain pair"/>
    <property type="match status" value="1"/>
</dbReference>
<name>A0A937D1T9_9HYPH</name>
<sequence>MQVSELMTRDVQLIEPTHTIQEAARLMAEVDTGIMPVREGDRLVGMITDRDITVRAVAQGRGPDTAVREVMTGEVKYCYEDDDTNDVARNMADIQVRRLPVLSRDKRLVGIISLGDMAMSDSSERVGAAVTGISQPGGQHSQTGGPRT</sequence>
<gene>
    <name evidence="4" type="ORF">JKG68_26130</name>
</gene>
<reference evidence="4" key="1">
    <citation type="submission" date="2021-01" db="EMBL/GenBank/DDBJ databases">
        <title>Microvirga sp.</title>
        <authorList>
            <person name="Kim M.K."/>
        </authorList>
    </citation>
    <scope>NUCLEOTIDE SEQUENCE</scope>
    <source>
        <strain evidence="4">5420S-16</strain>
    </source>
</reference>
<dbReference type="InterPro" id="IPR046342">
    <property type="entry name" value="CBS_dom_sf"/>
</dbReference>
<keyword evidence="1" id="KW-0677">Repeat</keyword>
<evidence type="ECO:0000256" key="1">
    <source>
        <dbReference type="ARBA" id="ARBA00022737"/>
    </source>
</evidence>
<dbReference type="AlphaFoldDB" id="A0A937D1T9"/>
<evidence type="ECO:0000259" key="3">
    <source>
        <dbReference type="PROSITE" id="PS51371"/>
    </source>
</evidence>
<comment type="caution">
    <text evidence="4">The sequence shown here is derived from an EMBL/GenBank/DDBJ whole genome shotgun (WGS) entry which is preliminary data.</text>
</comment>
<keyword evidence="5" id="KW-1185">Reference proteome</keyword>
<dbReference type="PANTHER" id="PTHR48108:SF34">
    <property type="entry name" value="CBS DOMAIN-CONTAINING PROTEIN YHCV"/>
    <property type="match status" value="1"/>
</dbReference>
<dbReference type="PANTHER" id="PTHR48108">
    <property type="entry name" value="CBS DOMAIN-CONTAINING PROTEIN CBSX2, CHLOROPLASTIC"/>
    <property type="match status" value="1"/>
</dbReference>
<dbReference type="RefSeq" id="WP_202064633.1">
    <property type="nucleotide sequence ID" value="NZ_JAEQMY010000080.1"/>
</dbReference>
<feature type="domain" description="CBS" evidence="3">
    <location>
        <begin position="7"/>
        <end position="65"/>
    </location>
</feature>
<evidence type="ECO:0000313" key="5">
    <source>
        <dbReference type="Proteomes" id="UP000605848"/>
    </source>
</evidence>
<evidence type="ECO:0000256" key="2">
    <source>
        <dbReference type="PROSITE-ProRule" id="PRU00703"/>
    </source>
</evidence>
<dbReference type="EMBL" id="JAEQMY010000080">
    <property type="protein sequence ID" value="MBL0407401.1"/>
    <property type="molecule type" value="Genomic_DNA"/>
</dbReference>
<dbReference type="SMART" id="SM00116">
    <property type="entry name" value="CBS"/>
    <property type="match status" value="2"/>
</dbReference>
<dbReference type="Gene3D" id="3.10.580.10">
    <property type="entry name" value="CBS-domain"/>
    <property type="match status" value="1"/>
</dbReference>
<feature type="domain" description="CBS" evidence="3">
    <location>
        <begin position="71"/>
        <end position="130"/>
    </location>
</feature>
<proteinExistence type="predicted"/>
<evidence type="ECO:0000313" key="4">
    <source>
        <dbReference type="EMBL" id="MBL0407401.1"/>
    </source>
</evidence>
<dbReference type="Proteomes" id="UP000605848">
    <property type="component" value="Unassembled WGS sequence"/>
</dbReference>
<dbReference type="InterPro" id="IPR051462">
    <property type="entry name" value="CBS_domain-containing"/>
</dbReference>